<name>A0ACB8BFM7_9AGAM</name>
<protein>
    <submittedName>
        <fullName evidence="1">Uncharacterized protein</fullName>
    </submittedName>
</protein>
<accession>A0ACB8BFM7</accession>
<evidence type="ECO:0000313" key="1">
    <source>
        <dbReference type="EMBL" id="KAH7924185.1"/>
    </source>
</evidence>
<sequence>MQRLASAVFIGAQLLTIASAQTWCNKNYMSTQPVVPPGGNFPLPVSSKDPLLAFRCAPAIRPYLAEDISSPSAVLIDSPVVYTKIAGAEPINLANGPLANAGKLNVTISLNGMTLANGPVPLNASAYELPFSLKGITPQMAAYNLTCVASYLATTSAAGTSPPQTFTSSAALSVLPNPTNSSVTKMDLRTGAILAKPATGKGGDYAPVFPIGFYTTFDGYLTTNLSVINELKAQGFTIIHIVPPTPTYDNLTALDEVLDRMQEVGMYLMYDMRYTYMNSTSVTEQVKYVQNRPNLLLWYTGDEPDGTSDPLNATTIAYDLIYSLDGYHPVSLVLNCQDYEWASYTAGTDIVMQDAYMISNNVTWSNEWNTACTPDFGDCGCDNCLSIPAGDNSAVPPNSTLPGSTLTGFDGTVPANSGVGSYFDISNRVSSFKNRLEVMGWERTKAVWTVPQAFGGEEYWLRAPTGPEWVVQSIMGINQGALGVVPWVDPNPTDIKEAASAFAYALPKITPFLFSPAATRSNFVVGSVDVATWAMGRRTLVLATNTDYVSANVAWTDIGMKGMASVTVFESGAVKASVDEFTLGSVASGAFVLSA</sequence>
<reference evidence="1" key="1">
    <citation type="journal article" date="2021" name="New Phytol.">
        <title>Evolutionary innovations through gain and loss of genes in the ectomycorrhizal Boletales.</title>
        <authorList>
            <person name="Wu G."/>
            <person name="Miyauchi S."/>
            <person name="Morin E."/>
            <person name="Kuo A."/>
            <person name="Drula E."/>
            <person name="Varga T."/>
            <person name="Kohler A."/>
            <person name="Feng B."/>
            <person name="Cao Y."/>
            <person name="Lipzen A."/>
            <person name="Daum C."/>
            <person name="Hundley H."/>
            <person name="Pangilinan J."/>
            <person name="Johnson J."/>
            <person name="Barry K."/>
            <person name="LaButti K."/>
            <person name="Ng V."/>
            <person name="Ahrendt S."/>
            <person name="Min B."/>
            <person name="Choi I.G."/>
            <person name="Park H."/>
            <person name="Plett J.M."/>
            <person name="Magnuson J."/>
            <person name="Spatafora J.W."/>
            <person name="Nagy L.G."/>
            <person name="Henrissat B."/>
            <person name="Grigoriev I.V."/>
            <person name="Yang Z.L."/>
            <person name="Xu J."/>
            <person name="Martin F.M."/>
        </authorList>
    </citation>
    <scope>NUCLEOTIDE SEQUENCE</scope>
    <source>
        <strain evidence="1">KUC20120723A-06</strain>
    </source>
</reference>
<evidence type="ECO:0000313" key="2">
    <source>
        <dbReference type="Proteomes" id="UP000790709"/>
    </source>
</evidence>
<keyword evidence="2" id="KW-1185">Reference proteome</keyword>
<dbReference type="EMBL" id="MU266431">
    <property type="protein sequence ID" value="KAH7924185.1"/>
    <property type="molecule type" value="Genomic_DNA"/>
</dbReference>
<comment type="caution">
    <text evidence="1">The sequence shown here is derived from an EMBL/GenBank/DDBJ whole genome shotgun (WGS) entry which is preliminary data.</text>
</comment>
<gene>
    <name evidence="1" type="ORF">BV22DRAFT_1130026</name>
</gene>
<dbReference type="Proteomes" id="UP000790709">
    <property type="component" value="Unassembled WGS sequence"/>
</dbReference>
<organism evidence="1 2">
    <name type="scientific">Leucogyrophana mollusca</name>
    <dbReference type="NCBI Taxonomy" id="85980"/>
    <lineage>
        <taxon>Eukaryota</taxon>
        <taxon>Fungi</taxon>
        <taxon>Dikarya</taxon>
        <taxon>Basidiomycota</taxon>
        <taxon>Agaricomycotina</taxon>
        <taxon>Agaricomycetes</taxon>
        <taxon>Agaricomycetidae</taxon>
        <taxon>Boletales</taxon>
        <taxon>Boletales incertae sedis</taxon>
        <taxon>Leucogyrophana</taxon>
    </lineage>
</organism>
<proteinExistence type="predicted"/>